<sequence length="140" mass="14821">MLMGGETYFASELSIDETLTVHSAVVAASTGDTCRRRTGEVLDEGSKAMSVRYGVAEVSGIQPDCPVGTTADGGFDGNKSTAVLCESEPEDLNVGVDSKPDVDKIRNADKVSVRSISFPMTVVSRISACSLKQTRWMPAV</sequence>
<keyword evidence="2" id="KW-1185">Reference proteome</keyword>
<dbReference type="Proteomes" id="UP000602510">
    <property type="component" value="Unassembled WGS sequence"/>
</dbReference>
<proteinExistence type="predicted"/>
<dbReference type="AlphaFoldDB" id="A0A833WEC8"/>
<comment type="caution">
    <text evidence="1">The sequence shown here is derived from an EMBL/GenBank/DDBJ whole genome shotgun (WGS) entry which is preliminary data.</text>
</comment>
<organism evidence="1 2">
    <name type="scientific">Phytophthora infestans</name>
    <name type="common">Potato late blight agent</name>
    <name type="synonym">Botrytis infestans</name>
    <dbReference type="NCBI Taxonomy" id="4787"/>
    <lineage>
        <taxon>Eukaryota</taxon>
        <taxon>Sar</taxon>
        <taxon>Stramenopiles</taxon>
        <taxon>Oomycota</taxon>
        <taxon>Peronosporomycetes</taxon>
        <taxon>Peronosporales</taxon>
        <taxon>Peronosporaceae</taxon>
        <taxon>Phytophthora</taxon>
    </lineage>
</organism>
<accession>A0A833WEC8</accession>
<dbReference type="EMBL" id="WSZM01000654">
    <property type="protein sequence ID" value="KAF4030650.1"/>
    <property type="molecule type" value="Genomic_DNA"/>
</dbReference>
<name>A0A833WEC8_PHYIN</name>
<evidence type="ECO:0000313" key="1">
    <source>
        <dbReference type="EMBL" id="KAF4030650.1"/>
    </source>
</evidence>
<evidence type="ECO:0000313" key="2">
    <source>
        <dbReference type="Proteomes" id="UP000602510"/>
    </source>
</evidence>
<protein>
    <submittedName>
        <fullName evidence="1">Uncharacterized protein</fullName>
    </submittedName>
</protein>
<reference evidence="1" key="1">
    <citation type="submission" date="2020-04" db="EMBL/GenBank/DDBJ databases">
        <title>Hybrid Assembly of Korean Phytophthora infestans isolates.</title>
        <authorList>
            <person name="Prokchorchik M."/>
            <person name="Lee Y."/>
            <person name="Seo J."/>
            <person name="Cho J.-H."/>
            <person name="Park Y.-E."/>
            <person name="Jang D.-C."/>
            <person name="Im J.-S."/>
            <person name="Choi J.-G."/>
            <person name="Park H.-J."/>
            <person name="Lee G.-B."/>
            <person name="Lee Y.-G."/>
            <person name="Hong S.-Y."/>
            <person name="Cho K."/>
            <person name="Sohn K.H."/>
        </authorList>
    </citation>
    <scope>NUCLEOTIDE SEQUENCE</scope>
    <source>
        <strain evidence="1">KR_1_A1</strain>
    </source>
</reference>
<gene>
    <name evidence="1" type="ORF">GN244_ATG17523</name>
</gene>